<evidence type="ECO:0000313" key="6">
    <source>
        <dbReference type="EMBL" id="PCS05288.1"/>
    </source>
</evidence>
<evidence type="ECO:0000313" key="7">
    <source>
        <dbReference type="Proteomes" id="UP000218282"/>
    </source>
</evidence>
<evidence type="ECO:0000256" key="2">
    <source>
        <dbReference type="ARBA" id="ARBA00023239"/>
    </source>
</evidence>
<feature type="active site" description="Schiff-base intermediate with substrate" evidence="4">
    <location>
        <position position="168"/>
    </location>
</feature>
<dbReference type="AlphaFoldDB" id="A0A2A5RVU0"/>
<feature type="active site" description="Proton donor/acceptor" evidence="4">
    <location>
        <position position="139"/>
    </location>
</feature>
<dbReference type="SUPFAM" id="SSF51569">
    <property type="entry name" value="Aldolase"/>
    <property type="match status" value="1"/>
</dbReference>
<dbReference type="EMBL" id="JXJW01000019">
    <property type="protein sequence ID" value="PCS05288.1"/>
    <property type="molecule type" value="Genomic_DNA"/>
</dbReference>
<comment type="similarity">
    <text evidence="1 3">Belongs to the DapA family.</text>
</comment>
<dbReference type="CDD" id="cd00408">
    <property type="entry name" value="DHDPS-like"/>
    <property type="match status" value="1"/>
</dbReference>
<dbReference type="Pfam" id="PF00701">
    <property type="entry name" value="DHDPS"/>
    <property type="match status" value="1"/>
</dbReference>
<dbReference type="PRINTS" id="PR00146">
    <property type="entry name" value="DHPICSNTHASE"/>
</dbReference>
<dbReference type="RefSeq" id="WP_096815096.1">
    <property type="nucleotide sequence ID" value="NZ_JXJW01000019.1"/>
</dbReference>
<keyword evidence="2 3" id="KW-0456">Lyase</keyword>
<dbReference type="Gene3D" id="3.20.20.70">
    <property type="entry name" value="Aldolase class I"/>
    <property type="match status" value="1"/>
</dbReference>
<organism evidence="6 7">
    <name type="scientific">Pseudolactococcus piscium</name>
    <dbReference type="NCBI Taxonomy" id="1364"/>
    <lineage>
        <taxon>Bacteria</taxon>
        <taxon>Bacillati</taxon>
        <taxon>Bacillota</taxon>
        <taxon>Bacilli</taxon>
        <taxon>Lactobacillales</taxon>
        <taxon>Streptococcaceae</taxon>
        <taxon>Pseudolactococcus</taxon>
    </lineage>
</organism>
<keyword evidence="7" id="KW-1185">Reference proteome</keyword>
<gene>
    <name evidence="6" type="ORF">RU86_GL000947</name>
</gene>
<evidence type="ECO:0000256" key="5">
    <source>
        <dbReference type="PIRSR" id="PIRSR001365-2"/>
    </source>
</evidence>
<sequence>MQKLKSSVHVAVPTGFDKDESLNTDTTIRHIKHLNDHGIQSVLVCGSTGEQNSLTVIEKIALLDSLNQSTINKDMEIIFGVSSIRQKDAVKLATVANNIPAICGVLLGFPPYIRPTQEEAIIYAESILKELPDKAIIIYNHPIRTGFDLSEDSLVYLINHYPNIVGVKECNDLSKASSIKKKIDRELDFYIGGDLDIDKHLAYGFNRLSSIVGNLYPEQVLSYFSDITQGKNTDNYDSLIQEWQSLFASRTIPKIKEQIAKTEGIPMSTSRSPLGN</sequence>
<name>A0A2A5RVU0_9LACT</name>
<dbReference type="InterPro" id="IPR013785">
    <property type="entry name" value="Aldolase_TIM"/>
</dbReference>
<comment type="caution">
    <text evidence="6">The sequence shown here is derived from an EMBL/GenBank/DDBJ whole genome shotgun (WGS) entry which is preliminary data.</text>
</comment>
<protein>
    <submittedName>
        <fullName evidence="6">Dihydrodipicolinate synthase</fullName>
    </submittedName>
</protein>
<dbReference type="Proteomes" id="UP000218282">
    <property type="component" value="Unassembled WGS sequence"/>
</dbReference>
<dbReference type="PANTHER" id="PTHR12128:SF66">
    <property type="entry name" value="4-HYDROXY-2-OXOGLUTARATE ALDOLASE, MITOCHONDRIAL"/>
    <property type="match status" value="1"/>
</dbReference>
<evidence type="ECO:0000256" key="4">
    <source>
        <dbReference type="PIRSR" id="PIRSR001365-1"/>
    </source>
</evidence>
<reference evidence="6 7" key="1">
    <citation type="submission" date="2014-12" db="EMBL/GenBank/DDBJ databases">
        <title>Draft genome sequences of 10 type strains of Lactococcus.</title>
        <authorList>
            <person name="Sun Z."/>
            <person name="Zhong Z."/>
            <person name="Liu W."/>
            <person name="Zhang W."/>
            <person name="Zhang H."/>
        </authorList>
    </citation>
    <scope>NUCLEOTIDE SEQUENCE [LARGE SCALE GENOMIC DNA]</scope>
    <source>
        <strain evidence="6 7">DSM 6634</strain>
    </source>
</reference>
<dbReference type="SMART" id="SM01130">
    <property type="entry name" value="DHDPS"/>
    <property type="match status" value="1"/>
</dbReference>
<dbReference type="PANTHER" id="PTHR12128">
    <property type="entry name" value="DIHYDRODIPICOLINATE SYNTHASE"/>
    <property type="match status" value="1"/>
</dbReference>
<feature type="binding site" evidence="5">
    <location>
        <position position="48"/>
    </location>
    <ligand>
        <name>pyruvate</name>
        <dbReference type="ChEBI" id="CHEBI:15361"/>
    </ligand>
</feature>
<dbReference type="InterPro" id="IPR002220">
    <property type="entry name" value="DapA-like"/>
</dbReference>
<dbReference type="PIRSF" id="PIRSF001365">
    <property type="entry name" value="DHDPS"/>
    <property type="match status" value="1"/>
</dbReference>
<evidence type="ECO:0000256" key="1">
    <source>
        <dbReference type="ARBA" id="ARBA00007592"/>
    </source>
</evidence>
<proteinExistence type="inferred from homology"/>
<evidence type="ECO:0000256" key="3">
    <source>
        <dbReference type="PIRNR" id="PIRNR001365"/>
    </source>
</evidence>
<accession>A0A2A5RVU0</accession>
<dbReference type="GO" id="GO:0008840">
    <property type="term" value="F:4-hydroxy-tetrahydrodipicolinate synthase activity"/>
    <property type="evidence" value="ECO:0007669"/>
    <property type="project" value="TreeGrafter"/>
</dbReference>